<dbReference type="PANTHER" id="PTHR20898">
    <property type="entry name" value="DAEDALUS ON 3-RELATED-RELATED"/>
    <property type="match status" value="1"/>
</dbReference>
<protein>
    <submittedName>
        <fullName evidence="2">Uncharacterized protein</fullName>
    </submittedName>
</protein>
<accession>A0A0P9BM80</accession>
<dbReference type="SMART" id="SM00697">
    <property type="entry name" value="DM8"/>
    <property type="match status" value="1"/>
</dbReference>
<dbReference type="EMBL" id="CH902623">
    <property type="protein sequence ID" value="KPU72866.1"/>
    <property type="molecule type" value="Genomic_DNA"/>
</dbReference>
<dbReference type="Proteomes" id="UP000007801">
    <property type="component" value="Unassembled WGS sequence"/>
</dbReference>
<dbReference type="OrthoDB" id="7789165at2759"/>
<dbReference type="Pfam" id="PF06477">
    <property type="entry name" value="DUF1091"/>
    <property type="match status" value="1"/>
</dbReference>
<evidence type="ECO:0000313" key="3">
    <source>
        <dbReference type="Proteomes" id="UP000007801"/>
    </source>
</evidence>
<dbReference type="InParanoid" id="A0A0P9BM80"/>
<reference evidence="2 3" key="1">
    <citation type="journal article" date="2007" name="Nature">
        <title>Evolution of genes and genomes on the Drosophila phylogeny.</title>
        <authorList>
            <consortium name="Drosophila 12 Genomes Consortium"/>
            <person name="Clark A.G."/>
            <person name="Eisen M.B."/>
            <person name="Smith D.R."/>
            <person name="Bergman C.M."/>
            <person name="Oliver B."/>
            <person name="Markow T.A."/>
            <person name="Kaufman T.C."/>
            <person name="Kellis M."/>
            <person name="Gelbart W."/>
            <person name="Iyer V.N."/>
            <person name="Pollard D.A."/>
            <person name="Sackton T.B."/>
            <person name="Larracuente A.M."/>
            <person name="Singh N.D."/>
            <person name="Abad J.P."/>
            <person name="Abt D.N."/>
            <person name="Adryan B."/>
            <person name="Aguade M."/>
            <person name="Akashi H."/>
            <person name="Anderson W.W."/>
            <person name="Aquadro C.F."/>
            <person name="Ardell D.H."/>
            <person name="Arguello R."/>
            <person name="Artieri C.G."/>
            <person name="Barbash D.A."/>
            <person name="Barker D."/>
            <person name="Barsanti P."/>
            <person name="Batterham P."/>
            <person name="Batzoglou S."/>
            <person name="Begun D."/>
            <person name="Bhutkar A."/>
            <person name="Blanco E."/>
            <person name="Bosak S.A."/>
            <person name="Bradley R.K."/>
            <person name="Brand A.D."/>
            <person name="Brent M.R."/>
            <person name="Brooks A.N."/>
            <person name="Brown R.H."/>
            <person name="Butlin R.K."/>
            <person name="Caggese C."/>
            <person name="Calvi B.R."/>
            <person name="Bernardo de Carvalho A."/>
            <person name="Caspi A."/>
            <person name="Castrezana S."/>
            <person name="Celniker S.E."/>
            <person name="Chang J.L."/>
            <person name="Chapple C."/>
            <person name="Chatterji S."/>
            <person name="Chinwalla A."/>
            <person name="Civetta A."/>
            <person name="Clifton S.W."/>
            <person name="Comeron J.M."/>
            <person name="Costello J.C."/>
            <person name="Coyne J.A."/>
            <person name="Daub J."/>
            <person name="David R.G."/>
            <person name="Delcher A.L."/>
            <person name="Delehaunty K."/>
            <person name="Do C.B."/>
            <person name="Ebling H."/>
            <person name="Edwards K."/>
            <person name="Eickbush T."/>
            <person name="Evans J.D."/>
            <person name="Filipski A."/>
            <person name="Findeiss S."/>
            <person name="Freyhult E."/>
            <person name="Fulton L."/>
            <person name="Fulton R."/>
            <person name="Garcia A.C."/>
            <person name="Gardiner A."/>
            <person name="Garfield D.A."/>
            <person name="Garvin B.E."/>
            <person name="Gibson G."/>
            <person name="Gilbert D."/>
            <person name="Gnerre S."/>
            <person name="Godfrey J."/>
            <person name="Good R."/>
            <person name="Gotea V."/>
            <person name="Gravely B."/>
            <person name="Greenberg A.J."/>
            <person name="Griffiths-Jones S."/>
            <person name="Gross S."/>
            <person name="Guigo R."/>
            <person name="Gustafson E.A."/>
            <person name="Haerty W."/>
            <person name="Hahn M.W."/>
            <person name="Halligan D.L."/>
            <person name="Halpern A.L."/>
            <person name="Halter G.M."/>
            <person name="Han M.V."/>
            <person name="Heger A."/>
            <person name="Hillier L."/>
            <person name="Hinrichs A.S."/>
            <person name="Holmes I."/>
            <person name="Hoskins R.A."/>
            <person name="Hubisz M.J."/>
            <person name="Hultmark D."/>
            <person name="Huntley M.A."/>
            <person name="Jaffe D.B."/>
            <person name="Jagadeeshan S."/>
            <person name="Jeck W.R."/>
            <person name="Johnson J."/>
            <person name="Jones C.D."/>
            <person name="Jordan W.C."/>
            <person name="Karpen G.H."/>
            <person name="Kataoka E."/>
            <person name="Keightley P.D."/>
            <person name="Kheradpour P."/>
            <person name="Kirkness E.F."/>
            <person name="Koerich L.B."/>
            <person name="Kristiansen K."/>
            <person name="Kudrna D."/>
            <person name="Kulathinal R.J."/>
            <person name="Kumar S."/>
            <person name="Kwok R."/>
            <person name="Lander E."/>
            <person name="Langley C.H."/>
            <person name="Lapoint R."/>
            <person name="Lazzaro B.P."/>
            <person name="Lee S.J."/>
            <person name="Levesque L."/>
            <person name="Li R."/>
            <person name="Lin C.F."/>
            <person name="Lin M.F."/>
            <person name="Lindblad-Toh K."/>
            <person name="Llopart A."/>
            <person name="Long M."/>
            <person name="Low L."/>
            <person name="Lozovsky E."/>
            <person name="Lu J."/>
            <person name="Luo M."/>
            <person name="Machado C.A."/>
            <person name="Makalowski W."/>
            <person name="Marzo M."/>
            <person name="Matsuda M."/>
            <person name="Matzkin L."/>
            <person name="McAllister B."/>
            <person name="McBride C.S."/>
            <person name="McKernan B."/>
            <person name="McKernan K."/>
            <person name="Mendez-Lago M."/>
            <person name="Minx P."/>
            <person name="Mollenhauer M.U."/>
            <person name="Montooth K."/>
            <person name="Mount S.M."/>
            <person name="Mu X."/>
            <person name="Myers E."/>
            <person name="Negre B."/>
            <person name="Newfeld S."/>
            <person name="Nielsen R."/>
            <person name="Noor M.A."/>
            <person name="O'Grady P."/>
            <person name="Pachter L."/>
            <person name="Papaceit M."/>
            <person name="Parisi M.J."/>
            <person name="Parisi M."/>
            <person name="Parts L."/>
            <person name="Pedersen J.S."/>
            <person name="Pesole G."/>
            <person name="Phillippy A.M."/>
            <person name="Ponting C.P."/>
            <person name="Pop M."/>
            <person name="Porcelli D."/>
            <person name="Powell J.R."/>
            <person name="Prohaska S."/>
            <person name="Pruitt K."/>
            <person name="Puig M."/>
            <person name="Quesneville H."/>
            <person name="Ram K.R."/>
            <person name="Rand D."/>
            <person name="Rasmussen M.D."/>
            <person name="Reed L.K."/>
            <person name="Reenan R."/>
            <person name="Reily A."/>
            <person name="Remington K.A."/>
            <person name="Rieger T.T."/>
            <person name="Ritchie M.G."/>
            <person name="Robin C."/>
            <person name="Rogers Y.H."/>
            <person name="Rohde C."/>
            <person name="Rozas J."/>
            <person name="Rubenfield M.J."/>
            <person name="Ruiz A."/>
            <person name="Russo S."/>
            <person name="Salzberg S.L."/>
            <person name="Sanchez-Gracia A."/>
            <person name="Saranga D.J."/>
            <person name="Sato H."/>
            <person name="Schaeffer S.W."/>
            <person name="Schatz M.C."/>
            <person name="Schlenke T."/>
            <person name="Schwartz R."/>
            <person name="Segarra C."/>
            <person name="Singh R.S."/>
            <person name="Sirot L."/>
            <person name="Sirota M."/>
            <person name="Sisneros N.B."/>
            <person name="Smith C.D."/>
            <person name="Smith T.F."/>
            <person name="Spieth J."/>
            <person name="Stage D.E."/>
            <person name="Stark A."/>
            <person name="Stephan W."/>
            <person name="Strausberg R.L."/>
            <person name="Strempel S."/>
            <person name="Sturgill D."/>
            <person name="Sutton G."/>
            <person name="Sutton G.G."/>
            <person name="Tao W."/>
            <person name="Teichmann S."/>
            <person name="Tobari Y.N."/>
            <person name="Tomimura Y."/>
            <person name="Tsolas J.M."/>
            <person name="Valente V.L."/>
            <person name="Venter E."/>
            <person name="Venter J.C."/>
            <person name="Vicario S."/>
            <person name="Vieira F.G."/>
            <person name="Vilella A.J."/>
            <person name="Villasante A."/>
            <person name="Walenz B."/>
            <person name="Wang J."/>
            <person name="Wasserman M."/>
            <person name="Watts T."/>
            <person name="Wilson D."/>
            <person name="Wilson R.K."/>
            <person name="Wing R.A."/>
            <person name="Wolfner M.F."/>
            <person name="Wong A."/>
            <person name="Wong G.K."/>
            <person name="Wu C.I."/>
            <person name="Wu G."/>
            <person name="Yamamoto D."/>
            <person name="Yang H.P."/>
            <person name="Yang S.P."/>
            <person name="Yorke J.A."/>
            <person name="Yoshida K."/>
            <person name="Zdobnov E."/>
            <person name="Zhang P."/>
            <person name="Zhang Y."/>
            <person name="Zimin A.V."/>
            <person name="Baldwin J."/>
            <person name="Abdouelleil A."/>
            <person name="Abdulkadir J."/>
            <person name="Abebe A."/>
            <person name="Abera B."/>
            <person name="Abreu J."/>
            <person name="Acer S.C."/>
            <person name="Aftuck L."/>
            <person name="Alexander A."/>
            <person name="An P."/>
            <person name="Anderson E."/>
            <person name="Anderson S."/>
            <person name="Arachi H."/>
            <person name="Azer M."/>
            <person name="Bachantsang P."/>
            <person name="Barry A."/>
            <person name="Bayul T."/>
            <person name="Berlin A."/>
            <person name="Bessette D."/>
            <person name="Bloom T."/>
            <person name="Blye J."/>
            <person name="Boguslavskiy L."/>
            <person name="Bonnet C."/>
            <person name="Boukhgalter B."/>
            <person name="Bourzgui I."/>
            <person name="Brown A."/>
            <person name="Cahill P."/>
            <person name="Channer S."/>
            <person name="Cheshatsang Y."/>
            <person name="Chuda L."/>
            <person name="Citroen M."/>
            <person name="Collymore A."/>
            <person name="Cooke P."/>
            <person name="Costello M."/>
            <person name="D'Aco K."/>
            <person name="Daza R."/>
            <person name="De Haan G."/>
            <person name="DeGray S."/>
            <person name="DeMaso C."/>
            <person name="Dhargay N."/>
            <person name="Dooley K."/>
            <person name="Dooley E."/>
            <person name="Doricent M."/>
            <person name="Dorje P."/>
            <person name="Dorjee K."/>
            <person name="Dupes A."/>
            <person name="Elong R."/>
            <person name="Falk J."/>
            <person name="Farina A."/>
            <person name="Faro S."/>
            <person name="Ferguson D."/>
            <person name="Fisher S."/>
            <person name="Foley C.D."/>
            <person name="Franke A."/>
            <person name="Friedrich D."/>
            <person name="Gadbois L."/>
            <person name="Gearin G."/>
            <person name="Gearin C.R."/>
            <person name="Giannoukos G."/>
            <person name="Goode T."/>
            <person name="Graham J."/>
            <person name="Grandbois E."/>
            <person name="Grewal S."/>
            <person name="Gyaltsen K."/>
            <person name="Hafez N."/>
            <person name="Hagos B."/>
            <person name="Hall J."/>
            <person name="Henson C."/>
            <person name="Hollinger A."/>
            <person name="Honan T."/>
            <person name="Huard M.D."/>
            <person name="Hughes L."/>
            <person name="Hurhula B."/>
            <person name="Husby M.E."/>
            <person name="Kamat A."/>
            <person name="Kanga B."/>
            <person name="Kashin S."/>
            <person name="Khazanovich D."/>
            <person name="Kisner P."/>
            <person name="Lance K."/>
            <person name="Lara M."/>
            <person name="Lee W."/>
            <person name="Lennon N."/>
            <person name="Letendre F."/>
            <person name="LeVine R."/>
            <person name="Lipovsky A."/>
            <person name="Liu X."/>
            <person name="Liu J."/>
            <person name="Liu S."/>
            <person name="Lokyitsang T."/>
            <person name="Lokyitsang Y."/>
            <person name="Lubonja R."/>
            <person name="Lui A."/>
            <person name="MacDonald P."/>
            <person name="Magnisalis V."/>
            <person name="Maru K."/>
            <person name="Matthews C."/>
            <person name="McCusker W."/>
            <person name="McDonough S."/>
            <person name="Mehta T."/>
            <person name="Meldrim J."/>
            <person name="Meneus L."/>
            <person name="Mihai O."/>
            <person name="Mihalev A."/>
            <person name="Mihova T."/>
            <person name="Mittelman R."/>
            <person name="Mlenga V."/>
            <person name="Montmayeur A."/>
            <person name="Mulrain L."/>
            <person name="Navidi A."/>
            <person name="Naylor J."/>
            <person name="Negash T."/>
            <person name="Nguyen T."/>
            <person name="Nguyen N."/>
            <person name="Nicol R."/>
            <person name="Norbu C."/>
            <person name="Norbu N."/>
            <person name="Novod N."/>
            <person name="O'Neill B."/>
            <person name="Osman S."/>
            <person name="Markiewicz E."/>
            <person name="Oyono O.L."/>
            <person name="Patti C."/>
            <person name="Phunkhang P."/>
            <person name="Pierre F."/>
            <person name="Priest M."/>
            <person name="Raghuraman S."/>
            <person name="Rege F."/>
            <person name="Reyes R."/>
            <person name="Rise C."/>
            <person name="Rogov P."/>
            <person name="Ross K."/>
            <person name="Ryan E."/>
            <person name="Settipalli S."/>
            <person name="Shea T."/>
            <person name="Sherpa N."/>
            <person name="Shi L."/>
            <person name="Shih D."/>
            <person name="Sparrow T."/>
            <person name="Spaulding J."/>
            <person name="Stalker J."/>
            <person name="Stange-Thomann N."/>
            <person name="Stavropoulos S."/>
            <person name="Stone C."/>
            <person name="Strader C."/>
            <person name="Tesfaye S."/>
            <person name="Thomson T."/>
            <person name="Thoulutsang Y."/>
            <person name="Thoulutsang D."/>
            <person name="Topham K."/>
            <person name="Topping I."/>
            <person name="Tsamla T."/>
            <person name="Vassiliev H."/>
            <person name="Vo A."/>
            <person name="Wangchuk T."/>
            <person name="Wangdi T."/>
            <person name="Weiand M."/>
            <person name="Wilkinson J."/>
            <person name="Wilson A."/>
            <person name="Yadav S."/>
            <person name="Young G."/>
            <person name="Yu Q."/>
            <person name="Zembek L."/>
            <person name="Zhong D."/>
            <person name="Zimmer A."/>
            <person name="Zwirko Z."/>
            <person name="Jaffe D.B."/>
            <person name="Alvarez P."/>
            <person name="Brockman W."/>
            <person name="Butler J."/>
            <person name="Chin C."/>
            <person name="Gnerre S."/>
            <person name="Grabherr M."/>
            <person name="Kleber M."/>
            <person name="Mauceli E."/>
            <person name="MacCallum I."/>
        </authorList>
    </citation>
    <scope>NUCLEOTIDE SEQUENCE [LARGE SCALE GENOMIC DNA]</scope>
    <source>
        <strain evidence="3">Tucson 14024-0371.13</strain>
    </source>
</reference>
<organism evidence="2 3">
    <name type="scientific">Drosophila ananassae</name>
    <name type="common">Fruit fly</name>
    <dbReference type="NCBI Taxonomy" id="7217"/>
    <lineage>
        <taxon>Eukaryota</taxon>
        <taxon>Metazoa</taxon>
        <taxon>Ecdysozoa</taxon>
        <taxon>Arthropoda</taxon>
        <taxon>Hexapoda</taxon>
        <taxon>Insecta</taxon>
        <taxon>Pterygota</taxon>
        <taxon>Neoptera</taxon>
        <taxon>Endopterygota</taxon>
        <taxon>Diptera</taxon>
        <taxon>Brachycera</taxon>
        <taxon>Muscomorpha</taxon>
        <taxon>Ephydroidea</taxon>
        <taxon>Drosophilidae</taxon>
        <taxon>Drosophila</taxon>
        <taxon>Sophophora</taxon>
    </lineage>
</organism>
<keyword evidence="1" id="KW-0732">Signal</keyword>
<proteinExistence type="predicted"/>
<evidence type="ECO:0000313" key="2">
    <source>
        <dbReference type="EMBL" id="KPU72866.1"/>
    </source>
</evidence>
<dbReference type="InterPro" id="IPR010512">
    <property type="entry name" value="DUF1091"/>
</dbReference>
<dbReference type="AlphaFoldDB" id="A0A0P9BM80"/>
<name>A0A0P9BM80_DROAN</name>
<sequence length="163" mass="19030">MRVSLVLFWMAFLVLKISCKFEFTNVKCTSSDEKFASIEYCYLKSVSRSYKYLSVKVKFFKKPRYNGYRPFMFNVTMDFCRVLGGANQNPFANYAYGFIKNNTNMNHSCPLNHDVIVEKLDTNFVNNHVTKVLPIPEVDYLLETHWNCYDIDTALVKSYATIS</sequence>
<feature type="chain" id="PRO_5006155590" evidence="1">
    <location>
        <begin position="20"/>
        <end position="163"/>
    </location>
</feature>
<gene>
    <name evidence="2" type="primary">Dana\GF26302</name>
    <name evidence="2" type="ORF">GF26302</name>
</gene>
<evidence type="ECO:0000256" key="1">
    <source>
        <dbReference type="SAM" id="SignalP"/>
    </source>
</evidence>
<keyword evidence="3" id="KW-1185">Reference proteome</keyword>
<dbReference type="PANTHER" id="PTHR20898:SF0">
    <property type="entry name" value="DAEDALUS ON 3-RELATED"/>
    <property type="match status" value="1"/>
</dbReference>
<feature type="signal peptide" evidence="1">
    <location>
        <begin position="1"/>
        <end position="19"/>
    </location>
</feature>